<name>A0ABU5ZJ04_9BACL</name>
<accession>A0ABU5ZJ04</accession>
<sequence length="58" mass="6588">MNSPLEGKNVKITVYSKFGRAFSIDAKDEDLQNIDIVVTEKAARMIYQDLEKVLKGKQ</sequence>
<proteinExistence type="predicted"/>
<protein>
    <submittedName>
        <fullName evidence="1">Uncharacterized protein</fullName>
    </submittedName>
</protein>
<dbReference type="EMBL" id="JAYJLD010000014">
    <property type="protein sequence ID" value="MEB3102202.1"/>
    <property type="molecule type" value="Genomic_DNA"/>
</dbReference>
<keyword evidence="2" id="KW-1185">Reference proteome</keyword>
<evidence type="ECO:0000313" key="1">
    <source>
        <dbReference type="EMBL" id="MEB3102202.1"/>
    </source>
</evidence>
<evidence type="ECO:0000313" key="2">
    <source>
        <dbReference type="Proteomes" id="UP001310386"/>
    </source>
</evidence>
<comment type="caution">
    <text evidence="1">The sequence shown here is derived from an EMBL/GenBank/DDBJ whole genome shotgun (WGS) entry which is preliminary data.</text>
</comment>
<reference evidence="1" key="1">
    <citation type="submission" date="2023-12" db="EMBL/GenBank/DDBJ databases">
        <title>Fervidustalea candida gen. nov., sp. nov., a novel member of the family Paenibacillaceae isolated from a geothermal area.</title>
        <authorList>
            <person name="Li W.-J."/>
            <person name="Jiao J.-Y."/>
            <person name="Chen Y."/>
        </authorList>
    </citation>
    <scope>NUCLEOTIDE SEQUENCE</scope>
    <source>
        <strain evidence="1">SYSU GA230002</strain>
    </source>
</reference>
<dbReference type="Proteomes" id="UP001310386">
    <property type="component" value="Unassembled WGS sequence"/>
</dbReference>
<gene>
    <name evidence="1" type="ORF">VF724_11065</name>
</gene>
<dbReference type="RefSeq" id="WP_371754319.1">
    <property type="nucleotide sequence ID" value="NZ_JAYJLD010000014.1"/>
</dbReference>
<organism evidence="1 2">
    <name type="scientific">Ferviditalea candida</name>
    <dbReference type="NCBI Taxonomy" id="3108399"/>
    <lineage>
        <taxon>Bacteria</taxon>
        <taxon>Bacillati</taxon>
        <taxon>Bacillota</taxon>
        <taxon>Bacilli</taxon>
        <taxon>Bacillales</taxon>
        <taxon>Paenibacillaceae</taxon>
        <taxon>Ferviditalea</taxon>
    </lineage>
</organism>